<feature type="transmembrane region" description="Helical" evidence="10">
    <location>
        <begin position="316"/>
        <end position="337"/>
    </location>
</feature>
<dbReference type="Proteomes" id="UP000201861">
    <property type="component" value="Segment"/>
</dbReference>
<dbReference type="GO" id="GO:0055036">
    <property type="term" value="C:virion membrane"/>
    <property type="evidence" value="ECO:0007669"/>
    <property type="project" value="UniProtKB-SubCell"/>
</dbReference>
<keyword evidence="4" id="KW-0946">Virion</keyword>
<evidence type="ECO:0000256" key="5">
    <source>
        <dbReference type="ARBA" id="ARBA00022879"/>
    </source>
</evidence>
<dbReference type="GO" id="GO:0019031">
    <property type="term" value="C:viral envelope"/>
    <property type="evidence" value="ECO:0007669"/>
    <property type="project" value="UniProtKB-KW"/>
</dbReference>
<keyword evidence="12" id="KW-1185">Reference proteome</keyword>
<evidence type="ECO:0000256" key="9">
    <source>
        <dbReference type="ARBA" id="ARBA00023180"/>
    </source>
</evidence>
<sequence length="357" mass="39581">MSFFLNLRRVNKVYTNPNAFVTDNLRVVQSSPSGGFRNIFNSPVTQTLPNNRYKPGYNINNTFVSTSQINSVLRNNDVTAIRRLFNVDNAQINALGQLRRMDNIPDAALHSSYLRRQNVKNNYPSTQTRTPEGVQTVLDQNPQLNNRLITLKSIGTPILLGVGIYFLWSAATLIQDIIANLNRIGGSYYVVGRNGGETIDSCLLMRRTCQKGSNIENAVHCTNDPLITDQAALNAICNNFDFATEKTVCRASDPNADVDSPQYVDISDLPSNQTIMCLEPYNLGDLIGDLGLDNIIGDNGLVTKSLNSSKNVGEKFMPLLLVLAGIFVFVIVIFFVFRMLMNKTASNNRVSNNNTTQ</sequence>
<dbReference type="Pfam" id="PF04639">
    <property type="entry name" value="Baculo_E56"/>
    <property type="match status" value="1"/>
</dbReference>
<evidence type="ECO:0000256" key="1">
    <source>
        <dbReference type="ARBA" id="ARBA00004182"/>
    </source>
</evidence>
<dbReference type="InterPro" id="IPR006733">
    <property type="entry name" value="Baculo_ODV-E56"/>
</dbReference>
<reference evidence="11" key="1">
    <citation type="submission" date="2017-04" db="EMBL/GenBank/DDBJ databases">
        <title>Complete genome sequence of Urbanus proteus nucleopolyhedrovirus (UrprNPV).</title>
        <authorList>
            <person name="Santos E.R."/>
            <person name="Melo F.L."/>
            <person name="Sosa-Gomez D.R."/>
            <person name="Ribeiro B.M."/>
            <person name="Ardisson-Araujo D.M.P."/>
        </authorList>
    </citation>
    <scope>NUCLEOTIDE SEQUENCE [LARGE SCALE GENOMIC DNA]</scope>
    <source>
        <strain evidence="11">Southern Brazil</strain>
    </source>
</reference>
<dbReference type="RefSeq" id="YP_009249998.1">
    <property type="nucleotide sequence ID" value="NC_029997.2"/>
</dbReference>
<evidence type="ECO:0000256" key="10">
    <source>
        <dbReference type="SAM" id="Phobius"/>
    </source>
</evidence>
<keyword evidence="8 10" id="KW-0472">Membrane</keyword>
<keyword evidence="9" id="KW-0325">Glycoprotein</keyword>
<dbReference type="GeneID" id="27429822"/>
<keyword evidence="3 10" id="KW-0812">Transmembrane</keyword>
<dbReference type="OrthoDB" id="8860at10239"/>
<keyword evidence="5" id="KW-0261">Viral envelope protein</keyword>
<evidence type="ECO:0000256" key="6">
    <source>
        <dbReference type="ARBA" id="ARBA00022921"/>
    </source>
</evidence>
<evidence type="ECO:0000313" key="11">
    <source>
        <dbReference type="EMBL" id="AKR17339.1"/>
    </source>
</evidence>
<keyword evidence="6" id="KW-0426">Late protein</keyword>
<dbReference type="KEGG" id="vg:27429822"/>
<proteinExistence type="inferred from homology"/>
<evidence type="ECO:0000313" key="12">
    <source>
        <dbReference type="Proteomes" id="UP000201861"/>
    </source>
</evidence>
<dbReference type="EMBL" id="KR011717">
    <property type="protein sequence ID" value="AKR17339.1"/>
    <property type="molecule type" value="Genomic_DNA"/>
</dbReference>
<evidence type="ECO:0000256" key="4">
    <source>
        <dbReference type="ARBA" id="ARBA00022844"/>
    </source>
</evidence>
<keyword evidence="7 10" id="KW-1133">Transmembrane helix</keyword>
<accession>A0A162GUG4</accession>
<evidence type="ECO:0000256" key="7">
    <source>
        <dbReference type="ARBA" id="ARBA00022989"/>
    </source>
</evidence>
<comment type="subcellular location">
    <subcellularLocation>
        <location evidence="1">Virion membrane</location>
    </subcellularLocation>
</comment>
<name>A0A162GUG4_9ABAC</name>
<protein>
    <submittedName>
        <fullName evidence="11">ODV-E56 (PIF-5)</fullName>
    </submittedName>
</protein>
<evidence type="ECO:0000256" key="3">
    <source>
        <dbReference type="ARBA" id="ARBA00022692"/>
    </source>
</evidence>
<gene>
    <name evidence="11" type="primary">odv-e56 (pif-5)</name>
</gene>
<comment type="similarity">
    <text evidence="2">Belongs to the baculoviridae E56 family.</text>
</comment>
<organism evidence="11 12">
    <name type="scientific">Urbanus proteus nucleopolyhedrovirus</name>
    <dbReference type="NCBI Taxonomy" id="1675866"/>
    <lineage>
        <taxon>Viruses</taxon>
        <taxon>Viruses incertae sedis</taxon>
        <taxon>Naldaviricetes</taxon>
        <taxon>Lefavirales</taxon>
        <taxon>Baculoviridae</taxon>
        <taxon>Alphabaculovirus</taxon>
        <taxon>Alphabaculovirus urprotei</taxon>
    </lineage>
</organism>
<evidence type="ECO:0000256" key="8">
    <source>
        <dbReference type="ARBA" id="ARBA00023136"/>
    </source>
</evidence>
<evidence type="ECO:0000256" key="2">
    <source>
        <dbReference type="ARBA" id="ARBA00008534"/>
    </source>
</evidence>